<organism evidence="1 2">
    <name type="scientific">Cetraspora pellucida</name>
    <dbReference type="NCBI Taxonomy" id="1433469"/>
    <lineage>
        <taxon>Eukaryota</taxon>
        <taxon>Fungi</taxon>
        <taxon>Fungi incertae sedis</taxon>
        <taxon>Mucoromycota</taxon>
        <taxon>Glomeromycotina</taxon>
        <taxon>Glomeromycetes</taxon>
        <taxon>Diversisporales</taxon>
        <taxon>Gigasporaceae</taxon>
        <taxon>Cetraspora</taxon>
    </lineage>
</organism>
<name>A0ACA9KDI4_9GLOM</name>
<protein>
    <submittedName>
        <fullName evidence="1">13730_t:CDS:1</fullName>
    </submittedName>
</protein>
<accession>A0ACA9KDI4</accession>
<gene>
    <name evidence="1" type="ORF">SPELUC_LOCUS1507</name>
</gene>
<comment type="caution">
    <text evidence="1">The sequence shown here is derived from an EMBL/GenBank/DDBJ whole genome shotgun (WGS) entry which is preliminary data.</text>
</comment>
<evidence type="ECO:0000313" key="2">
    <source>
        <dbReference type="Proteomes" id="UP000789366"/>
    </source>
</evidence>
<dbReference type="EMBL" id="CAJVPW010000822">
    <property type="protein sequence ID" value="CAG8466748.1"/>
    <property type="molecule type" value="Genomic_DNA"/>
</dbReference>
<reference evidence="1" key="1">
    <citation type="submission" date="2021-06" db="EMBL/GenBank/DDBJ databases">
        <authorList>
            <person name="Kallberg Y."/>
            <person name="Tangrot J."/>
            <person name="Rosling A."/>
        </authorList>
    </citation>
    <scope>NUCLEOTIDE SEQUENCE</scope>
    <source>
        <strain evidence="1">28 12/20/2015</strain>
    </source>
</reference>
<dbReference type="Proteomes" id="UP000789366">
    <property type="component" value="Unassembled WGS sequence"/>
</dbReference>
<evidence type="ECO:0000313" key="1">
    <source>
        <dbReference type="EMBL" id="CAG8466748.1"/>
    </source>
</evidence>
<keyword evidence="2" id="KW-1185">Reference proteome</keyword>
<sequence length="533" mass="62406">MDSTSIKSILLYNTEIQKSTLSGSGHKASRSEIVNEIMIKDLNQETLALSKLPDNIKIHIFKYVRFPINLLLTCNFWYQLSKQSAARARWLIYHFGRGHALFYAIHFGPNFINVPVVQKIIEFGGIVSRYFVQRFLLSFGAYDPKLIQKKIEHNVGNIDIEQIRKVQQKHATPWASDTPLDVFTLQELLNLGFNPTNEVILDILQLFENRLNHIGERIIHSFISIRRNENHDEFYGKIVGEAIKSERNLKKTEVLNFLDKMIGNKTRFIFMDAMLLLREKSSFRSIGGTKVINNVQPNSKINFHYYKPLLFNLTFYNWILVKFTENSEIANLAFNDILETRISLDICQNTKEFSSCKFIGAKFTEICNIFKVYCNIKNFFIVSHLELLKKVSHDDILRPLFEFYLLDIFDLPTTFKMPMQITDDDNIYVKSKRKRKKRTMIKEQKLEWLIAIENLHKEIVKKGNSITETMSTKFRNYVEDLYDILENEGFFEELQMELEMKNSLNIVKKINVKFLNVTDVYVVCNSSLCQPTD</sequence>
<proteinExistence type="predicted"/>